<dbReference type="Proteomes" id="UP000566819">
    <property type="component" value="Unassembled WGS sequence"/>
</dbReference>
<dbReference type="AlphaFoldDB" id="A0A8H4R5N6"/>
<dbReference type="FunFam" id="2.160.20.10:FF:000026">
    <property type="entry name" value="Exo-beta-1,3-glucanase Exg0"/>
    <property type="match status" value="1"/>
</dbReference>
<dbReference type="Pfam" id="PF12708">
    <property type="entry name" value="Pect-lyase_RHGA_epim"/>
    <property type="match status" value="2"/>
</dbReference>
<reference evidence="3 4" key="1">
    <citation type="submission" date="2020-03" db="EMBL/GenBank/DDBJ databases">
        <title>Draft Genome Sequence of Cudoniella acicularis.</title>
        <authorList>
            <person name="Buettner E."/>
            <person name="Kellner H."/>
        </authorList>
    </citation>
    <scope>NUCLEOTIDE SEQUENCE [LARGE SCALE GENOMIC DNA]</scope>
    <source>
        <strain evidence="3 4">DSM 108380</strain>
    </source>
</reference>
<dbReference type="GO" id="GO:0004650">
    <property type="term" value="F:polygalacturonase activity"/>
    <property type="evidence" value="ECO:0007669"/>
    <property type="project" value="InterPro"/>
</dbReference>
<evidence type="ECO:0000313" key="4">
    <source>
        <dbReference type="Proteomes" id="UP000566819"/>
    </source>
</evidence>
<dbReference type="Gene3D" id="2.160.20.10">
    <property type="entry name" value="Single-stranded right-handed beta-helix, Pectin lyase-like"/>
    <property type="match status" value="2"/>
</dbReference>
<dbReference type="InterPro" id="IPR012334">
    <property type="entry name" value="Pectin_lyas_fold"/>
</dbReference>
<evidence type="ECO:0000256" key="1">
    <source>
        <dbReference type="SAM" id="SignalP"/>
    </source>
</evidence>
<sequence>MKFILQLPLYLGLVTQAFAQSYWYETINHQGVAPYNPQGSAYQVFRNVKSFGAKGDGVTDDTAAINAAITSGSRCVAGPPPGGCQSSTTSPAVVYFPAGTYLISAPIVPYYMTQMIGNPNAMPILKASAGFSGFALVDADPYQSANPDYGTTNVFYRQIRNFVFDTTSIPVATAINGIHWPTAQATSVQNCVFRMSQASGTKHVGMFIENGSGGFLTDLVFYGGQYGLNIGSQQFTTRNLTFSNSGTAIYQIWNWGWTYMGVSINNCGTGLDMTNGGTSAQAVGSVTFIDSTITNTPVGIRTARTSSSVPRTGGSLSLENVVLTNVPTAIQGPSAMALAGTTGTMTIGAWVEGNVYGPTGPVNSQGGVSAFPRPSSLLSGSNFYTRSKPQYQALAVSQFSSVRSAGAKGDGVTDDSAAIQSIINSATAAGNIVYFDAGIYKVTTTIQIPAGRKSPVPVVQVGNAGDTGVVEWSDMIVSTQGATSGATLIQWNLASPSTSPSGMWDVHTRIGGFTGSSLQVAQCAVGAAQPNTNCIAAFQSMRITPTGSGVYLENVWLWSADHDIDDAADTQISVYSGRGLSVESTTGNIWLIGTAVEHHTLYQYQFANTQNIYMGFIQTETPYYQPTPGAASPFPAIVARNDPDFGVFCAGKNASCNDAWGLRVLSSKNILVYGAGLYSFFNNYSTTCSSHTSTTYNEYCQLQIFGIDEGGSSQTYSGSSVYVYGLNTVGAVSMVDLNGNSVVNQADNTNSFAESVIMFTSH</sequence>
<evidence type="ECO:0000313" key="3">
    <source>
        <dbReference type="EMBL" id="KAF4624064.1"/>
    </source>
</evidence>
<dbReference type="PANTHER" id="PTHR33928">
    <property type="entry name" value="POLYGALACTURONASE QRT3"/>
    <property type="match status" value="1"/>
</dbReference>
<proteinExistence type="predicted"/>
<dbReference type="CDD" id="cd23668">
    <property type="entry name" value="GH55_beta13glucanase-like"/>
    <property type="match status" value="1"/>
</dbReference>
<dbReference type="PANTHER" id="PTHR33928:SF2">
    <property type="entry name" value="PECTATE LYASE SUPERFAMILY PROTEIN DOMAIN-CONTAINING PROTEIN-RELATED"/>
    <property type="match status" value="1"/>
</dbReference>
<dbReference type="EMBL" id="JAAMPI010001783">
    <property type="protein sequence ID" value="KAF4624064.1"/>
    <property type="molecule type" value="Genomic_DNA"/>
</dbReference>
<keyword evidence="4" id="KW-1185">Reference proteome</keyword>
<protein>
    <recommendedName>
        <fullName evidence="2">Rhamnogalacturonase A/B/Epimerase-like pectate lyase domain-containing protein</fullName>
    </recommendedName>
</protein>
<feature type="signal peptide" evidence="1">
    <location>
        <begin position="1"/>
        <end position="19"/>
    </location>
</feature>
<accession>A0A8H4R5N6</accession>
<feature type="domain" description="Rhamnogalacturonase A/B/Epimerase-like pectate lyase" evidence="2">
    <location>
        <begin position="45"/>
        <end position="272"/>
    </location>
</feature>
<feature type="domain" description="Rhamnogalacturonase A/B/Epimerase-like pectate lyase" evidence="2">
    <location>
        <begin position="399"/>
        <end position="481"/>
    </location>
</feature>
<dbReference type="SUPFAM" id="SSF51126">
    <property type="entry name" value="Pectin lyase-like"/>
    <property type="match status" value="2"/>
</dbReference>
<name>A0A8H4R5N6_9HELO</name>
<dbReference type="InterPro" id="IPR024535">
    <property type="entry name" value="RHGA/B-epi-like_pectate_lyase"/>
</dbReference>
<gene>
    <name evidence="3" type="ORF">G7Y89_g14110</name>
</gene>
<comment type="caution">
    <text evidence="3">The sequence shown here is derived from an EMBL/GenBank/DDBJ whole genome shotgun (WGS) entry which is preliminary data.</text>
</comment>
<keyword evidence="1" id="KW-0732">Signal</keyword>
<evidence type="ECO:0000259" key="2">
    <source>
        <dbReference type="Pfam" id="PF12708"/>
    </source>
</evidence>
<organism evidence="3 4">
    <name type="scientific">Cudoniella acicularis</name>
    <dbReference type="NCBI Taxonomy" id="354080"/>
    <lineage>
        <taxon>Eukaryota</taxon>
        <taxon>Fungi</taxon>
        <taxon>Dikarya</taxon>
        <taxon>Ascomycota</taxon>
        <taxon>Pezizomycotina</taxon>
        <taxon>Leotiomycetes</taxon>
        <taxon>Helotiales</taxon>
        <taxon>Tricladiaceae</taxon>
        <taxon>Cudoniella</taxon>
    </lineage>
</organism>
<dbReference type="InterPro" id="IPR039279">
    <property type="entry name" value="QRT3-like"/>
</dbReference>
<dbReference type="InterPro" id="IPR011050">
    <property type="entry name" value="Pectin_lyase_fold/virulence"/>
</dbReference>
<dbReference type="OrthoDB" id="1046782at2759"/>
<feature type="chain" id="PRO_5033994107" description="Rhamnogalacturonase A/B/Epimerase-like pectate lyase domain-containing protein" evidence="1">
    <location>
        <begin position="20"/>
        <end position="762"/>
    </location>
</feature>